<dbReference type="Pfam" id="PF04991">
    <property type="entry name" value="LicD"/>
    <property type="match status" value="1"/>
</dbReference>
<dbReference type="eggNOG" id="COG3475">
    <property type="taxonomic scope" value="Bacteria"/>
</dbReference>
<sequence>MLGAIRHKGFIPWDDDLDIGMTRDDYNKFMDVASKELGDEYILQTFFTEENTPFYFAKVRKKNTKFIEEYCKDLDINHGIFIDIFPYDNIPDDKKLRDKQQRKVNFWSQLFIAKSVKGISNMENSLKGKIKKMARMFLHYFLKPVSKNYLFLKLDAACQEYNNVKCKMKSFVKYPYLMIPSEDLINLERVEFEGIYVNCPGHPRDYLKHHYGDFMKLPLKEKRVGHRPYKLEV</sequence>
<proteinExistence type="predicted"/>
<dbReference type="KEGG" id="css:Cst_c01440"/>
<feature type="domain" description="LicD/FKTN/FKRP nucleotidyltransferase" evidence="1">
    <location>
        <begin position="1"/>
        <end position="212"/>
    </location>
</feature>
<evidence type="ECO:0000313" key="2">
    <source>
        <dbReference type="EMBL" id="AGC67172.1"/>
    </source>
</evidence>
<dbReference type="InterPro" id="IPR052942">
    <property type="entry name" value="LPS_cholinephosphotransferase"/>
</dbReference>
<protein>
    <submittedName>
        <fullName evidence="2">LicD family protein</fullName>
    </submittedName>
</protein>
<gene>
    <name evidence="2" type="ordered locus">Cst_c01440</name>
</gene>
<dbReference type="PANTHER" id="PTHR43404:SF2">
    <property type="entry name" value="LIPOPOLYSACCHARIDE CHOLINEPHOSPHOTRANSFERASE LICD"/>
    <property type="match status" value="1"/>
</dbReference>
<evidence type="ECO:0000313" key="3">
    <source>
        <dbReference type="Proteomes" id="UP000011220"/>
    </source>
</evidence>
<dbReference type="KEGG" id="csd:Clst_0137"/>
<keyword evidence="3" id="KW-1185">Reference proteome</keyword>
<dbReference type="Proteomes" id="UP000011220">
    <property type="component" value="Chromosome"/>
</dbReference>
<dbReference type="PANTHER" id="PTHR43404">
    <property type="entry name" value="LIPOPOLYSACCHARIDE CHOLINEPHOSPHOTRANSFERASE LICD"/>
    <property type="match status" value="1"/>
</dbReference>
<organism evidence="2 3">
    <name type="scientific">Thermoclostridium stercorarium (strain ATCC 35414 / DSM 8532 / NCIMB 11754)</name>
    <name type="common">Clostridium stercorarium</name>
    <dbReference type="NCBI Taxonomy" id="1121335"/>
    <lineage>
        <taxon>Bacteria</taxon>
        <taxon>Bacillati</taxon>
        <taxon>Bacillota</taxon>
        <taxon>Clostridia</taxon>
        <taxon>Eubacteriales</taxon>
        <taxon>Oscillospiraceae</taxon>
        <taxon>Thermoclostridium</taxon>
    </lineage>
</organism>
<evidence type="ECO:0000259" key="1">
    <source>
        <dbReference type="Pfam" id="PF04991"/>
    </source>
</evidence>
<name>L7VKC8_THES1</name>
<dbReference type="PATRIC" id="fig|1121335.3.peg.140"/>
<reference evidence="2 3" key="1">
    <citation type="journal article" date="2013" name="Genome Announc.">
        <title>Complete genome sequence of Clostridium stercorarium subsp. stercorarium strain DSM 8532, a thermophilic degrader of plant cell wall fibers.</title>
        <authorList>
            <person name="Poehlein A."/>
            <person name="Zverlov V.V."/>
            <person name="Daniel R."/>
            <person name="Schwarz W.H."/>
            <person name="Liebl W."/>
        </authorList>
    </citation>
    <scope>NUCLEOTIDE SEQUENCE [LARGE SCALE GENOMIC DNA]</scope>
    <source>
        <strain evidence="3">ATCC 35414 / DSM 8532 / NCIMB 11754</strain>
    </source>
</reference>
<dbReference type="EMBL" id="CP004044">
    <property type="protein sequence ID" value="AGC67172.1"/>
    <property type="molecule type" value="Genomic_DNA"/>
</dbReference>
<dbReference type="GO" id="GO:0009100">
    <property type="term" value="P:glycoprotein metabolic process"/>
    <property type="evidence" value="ECO:0007669"/>
    <property type="project" value="UniProtKB-ARBA"/>
</dbReference>
<dbReference type="InterPro" id="IPR007074">
    <property type="entry name" value="LicD/FKTN/FKRP_NTP_transf"/>
</dbReference>
<accession>L7VKC8</accession>
<dbReference type="STRING" id="1121335.Cst_c01440"/>
<dbReference type="AlphaFoldDB" id="L7VKC8"/>